<accession>A0ABN2V5M5</accession>
<gene>
    <name evidence="2" type="ORF">GCM10009839_69210</name>
</gene>
<dbReference type="Proteomes" id="UP001500751">
    <property type="component" value="Unassembled WGS sequence"/>
</dbReference>
<organism evidence="2 3">
    <name type="scientific">Catenulispora yoronensis</name>
    <dbReference type="NCBI Taxonomy" id="450799"/>
    <lineage>
        <taxon>Bacteria</taxon>
        <taxon>Bacillati</taxon>
        <taxon>Actinomycetota</taxon>
        <taxon>Actinomycetes</taxon>
        <taxon>Catenulisporales</taxon>
        <taxon>Catenulisporaceae</taxon>
        <taxon>Catenulispora</taxon>
    </lineage>
</organism>
<feature type="domain" description="Tc1-like transposase DDE" evidence="1">
    <location>
        <begin position="83"/>
        <end position="186"/>
    </location>
</feature>
<dbReference type="InterPro" id="IPR038717">
    <property type="entry name" value="Tc1-like_DDE_dom"/>
</dbReference>
<keyword evidence="3" id="KW-1185">Reference proteome</keyword>
<evidence type="ECO:0000313" key="3">
    <source>
        <dbReference type="Proteomes" id="UP001500751"/>
    </source>
</evidence>
<name>A0ABN2V5M5_9ACTN</name>
<dbReference type="Pfam" id="PF13358">
    <property type="entry name" value="DDE_3"/>
    <property type="match status" value="1"/>
</dbReference>
<protein>
    <recommendedName>
        <fullName evidence="1">Tc1-like transposase DDE domain-containing protein</fullName>
    </recommendedName>
</protein>
<sequence>MIAAVIHDAARRMGGGVDAQRAYLGAAAQVMAIFQNMVIALLSAGRDHEAHSDARGHSRRPNQDSADPGCIPTMIKRLCFHPAMGRRDPVSMISAIEQRGRIHFTSFTGICDKAAFIKFCQQLLADDGGADFLILDNAPVHRSKDVKAFAEKTDGRLKLFFLPGCCPTLNPDGWVWSNVKAAGAGQRAARIKGEVFCFAIEALERLATAPEILCGFFRDPTSPTSTKETYFELY</sequence>
<evidence type="ECO:0000259" key="1">
    <source>
        <dbReference type="Pfam" id="PF13358"/>
    </source>
</evidence>
<dbReference type="EMBL" id="BAAAQN010000053">
    <property type="protein sequence ID" value="GAA2052104.1"/>
    <property type="molecule type" value="Genomic_DNA"/>
</dbReference>
<comment type="caution">
    <text evidence="2">The sequence shown here is derived from an EMBL/GenBank/DDBJ whole genome shotgun (WGS) entry which is preliminary data.</text>
</comment>
<dbReference type="InterPro" id="IPR036397">
    <property type="entry name" value="RNaseH_sf"/>
</dbReference>
<evidence type="ECO:0000313" key="2">
    <source>
        <dbReference type="EMBL" id="GAA2052104.1"/>
    </source>
</evidence>
<dbReference type="RefSeq" id="WP_344669913.1">
    <property type="nucleotide sequence ID" value="NZ_BAAAQN010000053.1"/>
</dbReference>
<dbReference type="Gene3D" id="3.30.420.10">
    <property type="entry name" value="Ribonuclease H-like superfamily/Ribonuclease H"/>
    <property type="match status" value="1"/>
</dbReference>
<proteinExistence type="predicted"/>
<reference evidence="2 3" key="1">
    <citation type="journal article" date="2019" name="Int. J. Syst. Evol. Microbiol.">
        <title>The Global Catalogue of Microorganisms (GCM) 10K type strain sequencing project: providing services to taxonomists for standard genome sequencing and annotation.</title>
        <authorList>
            <consortium name="The Broad Institute Genomics Platform"/>
            <consortium name="The Broad Institute Genome Sequencing Center for Infectious Disease"/>
            <person name="Wu L."/>
            <person name="Ma J."/>
        </authorList>
    </citation>
    <scope>NUCLEOTIDE SEQUENCE [LARGE SCALE GENOMIC DNA]</scope>
    <source>
        <strain evidence="2 3">JCM 16014</strain>
    </source>
</reference>